<keyword evidence="2" id="KW-0808">Transferase</keyword>
<dbReference type="CDD" id="cd00303">
    <property type="entry name" value="retropepsin_like"/>
    <property type="match status" value="1"/>
</dbReference>
<evidence type="ECO:0000256" key="1">
    <source>
        <dbReference type="SAM" id="MobiDB-lite"/>
    </source>
</evidence>
<dbReference type="Gene3D" id="2.40.70.10">
    <property type="entry name" value="Acid Proteases"/>
    <property type="match status" value="1"/>
</dbReference>
<dbReference type="InterPro" id="IPR021109">
    <property type="entry name" value="Peptidase_aspartic_dom_sf"/>
</dbReference>
<feature type="compositionally biased region" description="Basic and acidic residues" evidence="1">
    <location>
        <begin position="248"/>
        <end position="259"/>
    </location>
</feature>
<reference evidence="2" key="1">
    <citation type="journal article" date="2019" name="Sci. Rep.">
        <title>Draft genome of Tanacetum cinerariifolium, the natural source of mosquito coil.</title>
        <authorList>
            <person name="Yamashiro T."/>
            <person name="Shiraishi A."/>
            <person name="Satake H."/>
            <person name="Nakayama K."/>
        </authorList>
    </citation>
    <scope>NUCLEOTIDE SEQUENCE</scope>
</reference>
<feature type="compositionally biased region" description="Low complexity" evidence="1">
    <location>
        <begin position="209"/>
        <end position="223"/>
    </location>
</feature>
<name>A0A699H8I8_TANCI</name>
<dbReference type="GO" id="GO:0003964">
    <property type="term" value="F:RNA-directed DNA polymerase activity"/>
    <property type="evidence" value="ECO:0007669"/>
    <property type="project" value="UniProtKB-KW"/>
</dbReference>
<organism evidence="2">
    <name type="scientific">Tanacetum cinerariifolium</name>
    <name type="common">Dalmatian daisy</name>
    <name type="synonym">Chrysanthemum cinerariifolium</name>
    <dbReference type="NCBI Taxonomy" id="118510"/>
    <lineage>
        <taxon>Eukaryota</taxon>
        <taxon>Viridiplantae</taxon>
        <taxon>Streptophyta</taxon>
        <taxon>Embryophyta</taxon>
        <taxon>Tracheophyta</taxon>
        <taxon>Spermatophyta</taxon>
        <taxon>Magnoliopsida</taxon>
        <taxon>eudicotyledons</taxon>
        <taxon>Gunneridae</taxon>
        <taxon>Pentapetalae</taxon>
        <taxon>asterids</taxon>
        <taxon>campanulids</taxon>
        <taxon>Asterales</taxon>
        <taxon>Asteraceae</taxon>
        <taxon>Asteroideae</taxon>
        <taxon>Anthemideae</taxon>
        <taxon>Anthemidinae</taxon>
        <taxon>Tanacetum</taxon>
    </lineage>
</organism>
<feature type="compositionally biased region" description="Polar residues" evidence="1">
    <location>
        <begin position="260"/>
        <end position="270"/>
    </location>
</feature>
<evidence type="ECO:0000313" key="2">
    <source>
        <dbReference type="EMBL" id="GEX69565.1"/>
    </source>
</evidence>
<comment type="caution">
    <text evidence="2">The sequence shown here is derived from an EMBL/GenBank/DDBJ whole genome shotgun (WGS) entry which is preliminary data.</text>
</comment>
<accession>A0A699H8I8</accession>
<sequence>MADNRTMAQMLQAPIEGYEDAIVVSPINTNNFELKQTLINLVQSNQFTDLLRQCPRHGFFELHQLDTFYNALNLNDQDALDSAGGGNFLDKIPRECLAIIKSKSKVRYSRSRVTDLRVSTNAPLPSSSPFHSFDLQQIAASLEDKLDIRMNRFEKSLNDMKASFVTPTAPIKAVEEKNQQEFQKGFERKQEEFQSMMMNFMQNLNKNKASSLSSLPSNTIPNPRNKAKSITTRSGISYDGPPIPPSVVEKEPEATKDTELPSTKNIQPPSVQIPEKDKEPIDEPFVKKLRLPTLNDTKRVLELADRTISKPTGVVENVFVKVGKFYFPVDFVVLDFIVNPRVPLILGRPFLSTAHAIIYVHEREIILKQDKQSLTLKCGDTPSISQYKFESLNKVDPIDAGESDFYLEGIEIFLNDDSIPIGVENYVFDMEEDILYLKSLLSEDPFPSPPMNPNQAKYSIKEPEHSFSMGYEHFSTTLVTNEVVESSSKNLVPIPRHYEVTSDNEIESNEPVKDDSLVFTNFPNLLFNDKYDVTIHEENVPIEESKVHSNPLFDNDEINSDELESHVESLFNHDALIDSSQKIDHLEEFSGPLIPIHIAEEERIRREHAEYIRRMEMLFTINPNPRPTVNANIIDEFIPSSFILVQDNDSQREEIDIVTNTDEVLPLGFKNDDLDGEIQVVDDLHVDNSISNSENKLSDNEASDFNNPSFPRPPPEPRDDEFDFKPDAGDEILVVINDNDELECLDPRDEFDVSTKDDYFPFMFVIRIFLPYLIYPKVFPLFLSAESEDTIFDPGISV</sequence>
<gene>
    <name evidence="2" type="ORF">Tci_341540</name>
</gene>
<dbReference type="PANTHER" id="PTHR33067">
    <property type="entry name" value="RNA-DIRECTED DNA POLYMERASE-RELATED"/>
    <property type="match status" value="1"/>
</dbReference>
<feature type="region of interest" description="Disordered" evidence="1">
    <location>
        <begin position="691"/>
        <end position="720"/>
    </location>
</feature>
<dbReference type="EMBL" id="BKCJ010124146">
    <property type="protein sequence ID" value="GEX69565.1"/>
    <property type="molecule type" value="Genomic_DNA"/>
</dbReference>
<proteinExistence type="predicted"/>
<feature type="region of interest" description="Disordered" evidence="1">
    <location>
        <begin position="209"/>
        <end position="277"/>
    </location>
</feature>
<keyword evidence="2" id="KW-0548">Nucleotidyltransferase</keyword>
<dbReference type="AlphaFoldDB" id="A0A699H8I8"/>
<keyword evidence="2" id="KW-0695">RNA-directed DNA polymerase</keyword>
<protein>
    <submittedName>
        <fullName evidence="2">Reverse transcriptase domain-containing protein</fullName>
    </submittedName>
</protein>